<evidence type="ECO:0000259" key="1">
    <source>
        <dbReference type="Pfam" id="PF07045"/>
    </source>
</evidence>
<name>A0ABX3P8D1_9HYPH</name>
<dbReference type="Gene3D" id="3.30.70.100">
    <property type="match status" value="1"/>
</dbReference>
<feature type="domain" description="DUF1330" evidence="1">
    <location>
        <begin position="11"/>
        <end position="96"/>
    </location>
</feature>
<keyword evidence="3" id="KW-1185">Reference proteome</keyword>
<dbReference type="Proteomes" id="UP000192652">
    <property type="component" value="Unassembled WGS sequence"/>
</dbReference>
<reference evidence="2 3" key="1">
    <citation type="journal article" date="2017" name="Antonie Van Leeuwenhoek">
        <title>Rhizobium rhizosphaerae sp. nov., a novel species isolated from rice rhizosphere.</title>
        <authorList>
            <person name="Zhao J.J."/>
            <person name="Zhang J."/>
            <person name="Zhang R.J."/>
            <person name="Zhang C.W."/>
            <person name="Yin H.Q."/>
            <person name="Zhang X.X."/>
        </authorList>
    </citation>
    <scope>NUCLEOTIDE SEQUENCE [LARGE SCALE GENOMIC DNA]</scope>
    <source>
        <strain evidence="2 3">RD15</strain>
    </source>
</reference>
<dbReference type="EMBL" id="MSPX01000020">
    <property type="protein sequence ID" value="OQP84478.1"/>
    <property type="molecule type" value="Genomic_DNA"/>
</dbReference>
<evidence type="ECO:0000313" key="2">
    <source>
        <dbReference type="EMBL" id="OQP84478.1"/>
    </source>
</evidence>
<dbReference type="Pfam" id="PF07045">
    <property type="entry name" value="DUF1330"/>
    <property type="match status" value="1"/>
</dbReference>
<dbReference type="InterPro" id="IPR010753">
    <property type="entry name" value="DUF1330"/>
</dbReference>
<protein>
    <recommendedName>
        <fullName evidence="1">DUF1330 domain-containing protein</fullName>
    </recommendedName>
</protein>
<comment type="caution">
    <text evidence="2">The sequence shown here is derived from an EMBL/GenBank/DDBJ whole genome shotgun (WGS) entry which is preliminary data.</text>
</comment>
<dbReference type="InterPro" id="IPR011008">
    <property type="entry name" value="Dimeric_a/b-barrel"/>
</dbReference>
<dbReference type="RefSeq" id="WP_081177320.1">
    <property type="nucleotide sequence ID" value="NZ_MSPX01000020.1"/>
</dbReference>
<proteinExistence type="predicted"/>
<sequence>MSSHVVVFATPRVGAEENARKYSEGVQPLLAAAGIKPSFRGPVVEVVAGGPAPKTVMVLDFPDAASASASFRQEAYQQLVALRGKGFEQMEIYIVE</sequence>
<organism evidence="2 3">
    <name type="scientific">Xaviernesmea rhizosphaerae</name>
    <dbReference type="NCBI Taxonomy" id="1672749"/>
    <lineage>
        <taxon>Bacteria</taxon>
        <taxon>Pseudomonadati</taxon>
        <taxon>Pseudomonadota</taxon>
        <taxon>Alphaproteobacteria</taxon>
        <taxon>Hyphomicrobiales</taxon>
        <taxon>Rhizobiaceae</taxon>
        <taxon>Rhizobium/Agrobacterium group</taxon>
        <taxon>Xaviernesmea</taxon>
    </lineage>
</organism>
<evidence type="ECO:0000313" key="3">
    <source>
        <dbReference type="Proteomes" id="UP000192652"/>
    </source>
</evidence>
<dbReference type="SUPFAM" id="SSF54909">
    <property type="entry name" value="Dimeric alpha+beta barrel"/>
    <property type="match status" value="1"/>
</dbReference>
<accession>A0ABX3P8D1</accession>
<gene>
    <name evidence="2" type="ORF">BTR14_19055</name>
</gene>